<accession>D3RZM8</accession>
<evidence type="ECO:0000313" key="8">
    <source>
        <dbReference type="Proteomes" id="UP000002613"/>
    </source>
</evidence>
<dbReference type="EMBL" id="CP001899">
    <property type="protein sequence ID" value="ADC65941.1"/>
    <property type="molecule type" value="Genomic_DNA"/>
</dbReference>
<dbReference type="GO" id="GO:0000287">
    <property type="term" value="F:magnesium ion binding"/>
    <property type="evidence" value="ECO:0007669"/>
    <property type="project" value="UniProtKB-UniRule"/>
</dbReference>
<dbReference type="SUPFAM" id="SSF88723">
    <property type="entry name" value="PIN domain-like"/>
    <property type="match status" value="1"/>
</dbReference>
<dbReference type="CDD" id="cd09854">
    <property type="entry name" value="PIN_VapC-like"/>
    <property type="match status" value="1"/>
</dbReference>
<dbReference type="InterPro" id="IPR022907">
    <property type="entry name" value="VapC_family"/>
</dbReference>
<dbReference type="eggNOG" id="arCOG00713">
    <property type="taxonomic scope" value="Archaea"/>
</dbReference>
<evidence type="ECO:0000256" key="3">
    <source>
        <dbReference type="ARBA" id="ARBA00022723"/>
    </source>
</evidence>
<dbReference type="GO" id="GO:0016787">
    <property type="term" value="F:hydrolase activity"/>
    <property type="evidence" value="ECO:0007669"/>
    <property type="project" value="UniProtKB-KW"/>
</dbReference>
<keyword evidence="4 5" id="KW-0378">Hydrolase</keyword>
<reference evidence="8" key="1">
    <citation type="submission" date="2010-02" db="EMBL/GenBank/DDBJ databases">
        <title>Complete sequence of Ferroglobus placidus DSM 10642.</title>
        <authorList>
            <consortium name="US DOE Joint Genome Institute"/>
            <person name="Lucas S."/>
            <person name="Copeland A."/>
            <person name="Lapidus A."/>
            <person name="Cheng J.-F."/>
            <person name="Bruce D."/>
            <person name="Goodwin L."/>
            <person name="Pitluck S."/>
            <person name="Saunders E."/>
            <person name="Brettin T."/>
            <person name="Detter J.C."/>
            <person name="Han C."/>
            <person name="Tapia R."/>
            <person name="Larimer F."/>
            <person name="Land M."/>
            <person name="Hauser L."/>
            <person name="Kyrpides N."/>
            <person name="Ivanova N."/>
            <person name="Holmes D."/>
            <person name="Lovley D."/>
            <person name="Kyrpides N."/>
            <person name="Anderson I.J."/>
            <person name="Woyke T."/>
        </authorList>
    </citation>
    <scope>NUCLEOTIDE SEQUENCE [LARGE SCALE GENOMIC DNA]</scope>
    <source>
        <strain evidence="8">DSM 10642 / AEDII12DO</strain>
    </source>
</reference>
<dbReference type="GO" id="GO:0004540">
    <property type="term" value="F:RNA nuclease activity"/>
    <property type="evidence" value="ECO:0007669"/>
    <property type="project" value="InterPro"/>
</dbReference>
<dbReference type="SMART" id="SM00670">
    <property type="entry name" value="PINc"/>
    <property type="match status" value="1"/>
</dbReference>
<organism evidence="7 8">
    <name type="scientific">Ferroglobus placidus (strain DSM 10642 / AEDII12DO)</name>
    <dbReference type="NCBI Taxonomy" id="589924"/>
    <lineage>
        <taxon>Archaea</taxon>
        <taxon>Methanobacteriati</taxon>
        <taxon>Methanobacteriota</taxon>
        <taxon>Archaeoglobi</taxon>
        <taxon>Archaeoglobales</taxon>
        <taxon>Archaeoglobaceae</taxon>
        <taxon>Ferroglobus</taxon>
    </lineage>
</organism>
<dbReference type="Pfam" id="PF01850">
    <property type="entry name" value="PIN"/>
    <property type="match status" value="1"/>
</dbReference>
<keyword evidence="2 5" id="KW-0540">Nuclease</keyword>
<evidence type="ECO:0000256" key="5">
    <source>
        <dbReference type="HAMAP-Rule" id="MF_00265"/>
    </source>
</evidence>
<dbReference type="GeneID" id="8779326"/>
<dbReference type="AlphaFoldDB" id="D3RZM8"/>
<dbReference type="KEGG" id="fpl:Ferp_1798"/>
<dbReference type="OrthoDB" id="41298at2157"/>
<gene>
    <name evidence="5" type="primary">vapC</name>
    <name evidence="7" type="ordered locus">Ferp_1798</name>
</gene>
<evidence type="ECO:0000256" key="1">
    <source>
        <dbReference type="ARBA" id="ARBA00022649"/>
    </source>
</evidence>
<feature type="domain" description="PIN" evidence="6">
    <location>
        <begin position="5"/>
        <end position="128"/>
    </location>
</feature>
<dbReference type="Gene3D" id="3.40.50.1010">
    <property type="entry name" value="5'-nuclease"/>
    <property type="match status" value="1"/>
</dbReference>
<proteinExistence type="inferred from homology"/>
<reference evidence="7 8" key="2">
    <citation type="journal article" date="2011" name="Stand. Genomic Sci.">
        <title>Complete genome sequence of Ferroglobus placidus AEDII12DO.</title>
        <authorList>
            <person name="Anderson I."/>
            <person name="Risso C."/>
            <person name="Holmes D."/>
            <person name="Lucas S."/>
            <person name="Copeland A."/>
            <person name="Lapidus A."/>
            <person name="Cheng J.F."/>
            <person name="Bruce D."/>
            <person name="Goodwin L."/>
            <person name="Pitluck S."/>
            <person name="Saunders E."/>
            <person name="Brettin T."/>
            <person name="Detter J.C."/>
            <person name="Han C."/>
            <person name="Tapia R."/>
            <person name="Larimer F."/>
            <person name="Land M."/>
            <person name="Hauser L."/>
            <person name="Woyke T."/>
            <person name="Lovley D."/>
            <person name="Kyrpides N."/>
            <person name="Ivanova N."/>
        </authorList>
    </citation>
    <scope>NUCLEOTIDE SEQUENCE [LARGE SCALE GENOMIC DNA]</scope>
    <source>
        <strain evidence="8">DSM 10642 / AEDII12DO</strain>
    </source>
</reference>
<keyword evidence="5" id="KW-0800">Toxin</keyword>
<dbReference type="RefSeq" id="WP_012966280.1">
    <property type="nucleotide sequence ID" value="NC_013849.1"/>
</dbReference>
<dbReference type="PANTHER" id="PTHR38826">
    <property type="entry name" value="RIBONUCLEASE VAPC13"/>
    <property type="match status" value="1"/>
</dbReference>
<dbReference type="InterPro" id="IPR002716">
    <property type="entry name" value="PIN_dom"/>
</dbReference>
<evidence type="ECO:0000256" key="4">
    <source>
        <dbReference type="ARBA" id="ARBA00022801"/>
    </source>
</evidence>
<dbReference type="Proteomes" id="UP000002613">
    <property type="component" value="Chromosome"/>
</dbReference>
<dbReference type="PaxDb" id="589924-Ferp_1798"/>
<dbReference type="InterPro" id="IPR029060">
    <property type="entry name" value="PIN-like_dom_sf"/>
</dbReference>
<evidence type="ECO:0000313" key="7">
    <source>
        <dbReference type="EMBL" id="ADC65941.1"/>
    </source>
</evidence>
<keyword evidence="5" id="KW-0460">Magnesium</keyword>
<dbReference type="PANTHER" id="PTHR38826:SF5">
    <property type="entry name" value="RIBONUCLEASE VAPC13"/>
    <property type="match status" value="1"/>
</dbReference>
<comment type="cofactor">
    <cofactor evidence="5">
        <name>Mg(2+)</name>
        <dbReference type="ChEBI" id="CHEBI:18420"/>
    </cofactor>
</comment>
<dbReference type="STRING" id="589924.Ferp_1798"/>
<dbReference type="InterPro" id="IPR052106">
    <property type="entry name" value="PINc/VapC_TA"/>
</dbReference>
<dbReference type="HOGENOM" id="CLU_125353_2_0_2"/>
<comment type="similarity">
    <text evidence="5">Belongs to the PINc/VapC protein family.</text>
</comment>
<keyword evidence="1 5" id="KW-1277">Toxin-antitoxin system</keyword>
<keyword evidence="8" id="KW-1185">Reference proteome</keyword>
<dbReference type="GO" id="GO:0090729">
    <property type="term" value="F:toxin activity"/>
    <property type="evidence" value="ECO:0007669"/>
    <property type="project" value="UniProtKB-KW"/>
</dbReference>
<evidence type="ECO:0000256" key="2">
    <source>
        <dbReference type="ARBA" id="ARBA00022722"/>
    </source>
</evidence>
<feature type="binding site" evidence="5">
    <location>
        <position position="10"/>
    </location>
    <ligand>
        <name>Mg(2+)</name>
        <dbReference type="ChEBI" id="CHEBI:18420"/>
    </ligand>
</feature>
<feature type="binding site" evidence="5">
    <location>
        <position position="104"/>
    </location>
    <ligand>
        <name>Mg(2+)</name>
        <dbReference type="ChEBI" id="CHEBI:18420"/>
    </ligand>
</feature>
<name>D3RZM8_FERPA</name>
<protein>
    <recommendedName>
        <fullName evidence="5">Ribonuclease VapC</fullName>
        <shortName evidence="5">RNase VapC</shortName>
        <ecNumber evidence="5">3.1.-.-</ecNumber>
    </recommendedName>
    <alternativeName>
        <fullName evidence="5">Putative toxin VapC</fullName>
    </alternativeName>
</protein>
<dbReference type="HAMAP" id="MF_00265">
    <property type="entry name" value="VapC_Nob1"/>
    <property type="match status" value="1"/>
</dbReference>
<comment type="function">
    <text evidence="5">Toxic component of a toxin-antitoxin (TA) system. An RNase.</text>
</comment>
<evidence type="ECO:0000259" key="6">
    <source>
        <dbReference type="SMART" id="SM00670"/>
    </source>
</evidence>
<sequence>MEKLKIAYIDSNIFIYTILYSGDAAEKSRDFLRKAAEGEYKAYTSSLVWDEVVYAVRKVAGLKESIKAGEILLKLPFIEFLSVDYAVCEKAQKLVENYGILPRDAIHASLALKYCEGVIISNDSDFDIIKGLKRVF</sequence>
<keyword evidence="3 5" id="KW-0479">Metal-binding</keyword>
<dbReference type="EC" id="3.1.-.-" evidence="5"/>